<dbReference type="HAMAP" id="MF_01341">
    <property type="entry name" value="Ribosomal_uL15"/>
    <property type="match status" value="1"/>
</dbReference>
<name>A0A1F4WME4_UNCKA</name>
<evidence type="ECO:0000256" key="2">
    <source>
        <dbReference type="ARBA" id="ARBA00022980"/>
    </source>
</evidence>
<protein>
    <recommendedName>
        <fullName evidence="4">Large ribosomal subunit protein uL15</fullName>
    </recommendedName>
</protein>
<dbReference type="PANTHER" id="PTHR12934:SF11">
    <property type="entry name" value="LARGE RIBOSOMAL SUBUNIT PROTEIN UL15M"/>
    <property type="match status" value="1"/>
</dbReference>
<evidence type="ECO:0000256" key="5">
    <source>
        <dbReference type="RuleBase" id="RU003888"/>
    </source>
</evidence>
<dbReference type="InterPro" id="IPR001196">
    <property type="entry name" value="Ribosomal_uL15_CS"/>
</dbReference>
<evidence type="ECO:0000259" key="7">
    <source>
        <dbReference type="Pfam" id="PF00828"/>
    </source>
</evidence>
<feature type="region of interest" description="Disordered" evidence="6">
    <location>
        <begin position="1"/>
        <end position="50"/>
    </location>
</feature>
<sequence length="148" mass="15955">MNLSNIEKQSNLIKPSKRRGRGIGSGKGGHTTGTGNKGQKARKGRKPWLGFEGGQVPLFKRLPQIRGFIRPNTTKPLAVGLNRLNIFEEGTEVSPVVLYQSGVITKISDGGVKLLADGKLTRKLKLKGFTFSKGAQEIVEKSGSEIIG</sequence>
<evidence type="ECO:0000313" key="8">
    <source>
        <dbReference type="EMBL" id="OGC70073.1"/>
    </source>
</evidence>
<dbReference type="GO" id="GO:0006412">
    <property type="term" value="P:translation"/>
    <property type="evidence" value="ECO:0007669"/>
    <property type="project" value="UniProtKB-UniRule"/>
</dbReference>
<reference evidence="8 9" key="1">
    <citation type="journal article" date="2016" name="Nat. Commun.">
        <title>Thousands of microbial genomes shed light on interconnected biogeochemical processes in an aquifer system.</title>
        <authorList>
            <person name="Anantharaman K."/>
            <person name="Brown C.T."/>
            <person name="Hug L.A."/>
            <person name="Sharon I."/>
            <person name="Castelle C.J."/>
            <person name="Probst A.J."/>
            <person name="Thomas B.C."/>
            <person name="Singh A."/>
            <person name="Wilkins M.J."/>
            <person name="Karaoz U."/>
            <person name="Brodie E.L."/>
            <person name="Williams K.H."/>
            <person name="Hubbard S.S."/>
            <person name="Banfield J.F."/>
        </authorList>
    </citation>
    <scope>NUCLEOTIDE SEQUENCE [LARGE SCALE GENOMIC DNA]</scope>
</reference>
<proteinExistence type="inferred from homology"/>
<feature type="compositionally biased region" description="Gly residues" evidence="6">
    <location>
        <begin position="22"/>
        <end position="36"/>
    </location>
</feature>
<feature type="domain" description="Large ribosomal subunit protein uL15/eL18" evidence="7">
    <location>
        <begin position="80"/>
        <end position="146"/>
    </location>
</feature>
<comment type="function">
    <text evidence="4">Binds to the 23S rRNA.</text>
</comment>
<dbReference type="PROSITE" id="PS00475">
    <property type="entry name" value="RIBOSOMAL_L15"/>
    <property type="match status" value="1"/>
</dbReference>
<dbReference type="Pfam" id="PF00828">
    <property type="entry name" value="Ribosomal_L27A"/>
    <property type="match status" value="1"/>
</dbReference>
<dbReference type="Proteomes" id="UP000179113">
    <property type="component" value="Unassembled WGS sequence"/>
</dbReference>
<feature type="compositionally biased region" description="Polar residues" evidence="6">
    <location>
        <begin position="1"/>
        <end position="13"/>
    </location>
</feature>
<dbReference type="InterPro" id="IPR036227">
    <property type="entry name" value="Ribosomal_uL15/eL18_sf"/>
</dbReference>
<comment type="caution">
    <text evidence="8">The sequence shown here is derived from an EMBL/GenBank/DDBJ whole genome shotgun (WGS) entry which is preliminary data.</text>
</comment>
<organism evidence="8 9">
    <name type="scientific">candidate division WWE3 bacterium RIFOXYC1_FULL_39_7</name>
    <dbReference type="NCBI Taxonomy" id="1802643"/>
    <lineage>
        <taxon>Bacteria</taxon>
        <taxon>Katanobacteria</taxon>
    </lineage>
</organism>
<dbReference type="InterPro" id="IPR030878">
    <property type="entry name" value="Ribosomal_uL15"/>
</dbReference>
<dbReference type="PANTHER" id="PTHR12934">
    <property type="entry name" value="50S RIBOSOMAL PROTEIN L15"/>
    <property type="match status" value="1"/>
</dbReference>
<dbReference type="InterPro" id="IPR021131">
    <property type="entry name" value="Ribosomal_uL15/eL18"/>
</dbReference>
<dbReference type="SUPFAM" id="SSF52080">
    <property type="entry name" value="Ribosomal proteins L15p and L18e"/>
    <property type="match status" value="1"/>
</dbReference>
<keyword evidence="2 4" id="KW-0689">Ribosomal protein</keyword>
<dbReference type="Gene3D" id="3.100.10.10">
    <property type="match status" value="1"/>
</dbReference>
<keyword evidence="4" id="KW-0699">rRNA-binding</keyword>
<dbReference type="InterPro" id="IPR005749">
    <property type="entry name" value="Ribosomal_uL15_bac-type"/>
</dbReference>
<dbReference type="AlphaFoldDB" id="A0A1F4WME4"/>
<keyword evidence="3 4" id="KW-0687">Ribonucleoprotein</keyword>
<evidence type="ECO:0000256" key="1">
    <source>
        <dbReference type="ARBA" id="ARBA00007320"/>
    </source>
</evidence>
<keyword evidence="4" id="KW-0694">RNA-binding</keyword>
<evidence type="ECO:0000256" key="3">
    <source>
        <dbReference type="ARBA" id="ARBA00023274"/>
    </source>
</evidence>
<dbReference type="GO" id="GO:0003735">
    <property type="term" value="F:structural constituent of ribosome"/>
    <property type="evidence" value="ECO:0007669"/>
    <property type="project" value="InterPro"/>
</dbReference>
<dbReference type="GO" id="GO:0019843">
    <property type="term" value="F:rRNA binding"/>
    <property type="evidence" value="ECO:0007669"/>
    <property type="project" value="UniProtKB-UniRule"/>
</dbReference>
<accession>A0A1F4WME4</accession>
<comment type="similarity">
    <text evidence="1 4 5">Belongs to the universal ribosomal protein uL15 family.</text>
</comment>
<dbReference type="EMBL" id="MEWA01000010">
    <property type="protein sequence ID" value="OGC70073.1"/>
    <property type="molecule type" value="Genomic_DNA"/>
</dbReference>
<gene>
    <name evidence="4" type="primary">rplO</name>
    <name evidence="8" type="ORF">A2415_00550</name>
</gene>
<evidence type="ECO:0000256" key="4">
    <source>
        <dbReference type="HAMAP-Rule" id="MF_01341"/>
    </source>
</evidence>
<evidence type="ECO:0000256" key="6">
    <source>
        <dbReference type="SAM" id="MobiDB-lite"/>
    </source>
</evidence>
<comment type="subunit">
    <text evidence="4">Part of the 50S ribosomal subunit.</text>
</comment>
<dbReference type="NCBIfam" id="TIGR01071">
    <property type="entry name" value="rplO_bact"/>
    <property type="match status" value="1"/>
</dbReference>
<evidence type="ECO:0000313" key="9">
    <source>
        <dbReference type="Proteomes" id="UP000179113"/>
    </source>
</evidence>
<dbReference type="GO" id="GO:0022625">
    <property type="term" value="C:cytosolic large ribosomal subunit"/>
    <property type="evidence" value="ECO:0007669"/>
    <property type="project" value="TreeGrafter"/>
</dbReference>